<evidence type="ECO:0000313" key="3">
    <source>
        <dbReference type="Proteomes" id="UP000216446"/>
    </source>
</evidence>
<evidence type="ECO:0008006" key="4">
    <source>
        <dbReference type="Google" id="ProtNLM"/>
    </source>
</evidence>
<protein>
    <recommendedName>
        <fullName evidence="4">Metal-dependent hydrolase</fullName>
    </recommendedName>
</protein>
<dbReference type="AlphaFoldDB" id="A0A259U0M2"/>
<dbReference type="InterPro" id="IPR007404">
    <property type="entry name" value="YdjM-like"/>
</dbReference>
<sequence>MASVFGHAVAAGALGTAVKPSWRVFALGAFCSALPDADVVAFALGIPYEHPLGHRGATHSVAFALLVGACVWAAVRLWRARRPLAPAAVSARALGVYAALATLSHAVLDAMTTGGLGVGFWIPFSAERFFFPFRPIAVSPIGAGAFFSARGVAVVASEAVWIGLPALAFVAAVWTWRRVRAA</sequence>
<feature type="transmembrane region" description="Helical" evidence="1">
    <location>
        <begin position="98"/>
        <end position="124"/>
    </location>
</feature>
<evidence type="ECO:0000313" key="2">
    <source>
        <dbReference type="EMBL" id="OZC03575.1"/>
    </source>
</evidence>
<dbReference type="PANTHER" id="PTHR35531">
    <property type="entry name" value="INNER MEMBRANE PROTEIN YBCI-RELATED"/>
    <property type="match status" value="1"/>
</dbReference>
<proteinExistence type="predicted"/>
<evidence type="ECO:0000256" key="1">
    <source>
        <dbReference type="SAM" id="Phobius"/>
    </source>
</evidence>
<dbReference type="PANTHER" id="PTHR35531:SF1">
    <property type="entry name" value="INNER MEMBRANE PROTEIN YBCI-RELATED"/>
    <property type="match status" value="1"/>
</dbReference>
<keyword evidence="1" id="KW-1133">Transmembrane helix</keyword>
<comment type="caution">
    <text evidence="2">The sequence shown here is derived from an EMBL/GenBank/DDBJ whole genome shotgun (WGS) entry which is preliminary data.</text>
</comment>
<dbReference type="EMBL" id="MQWB01000001">
    <property type="protein sequence ID" value="OZC03575.1"/>
    <property type="molecule type" value="Genomic_DNA"/>
</dbReference>
<feature type="transmembrane region" description="Helical" evidence="1">
    <location>
        <begin position="60"/>
        <end position="78"/>
    </location>
</feature>
<dbReference type="InParanoid" id="A0A259U0M2"/>
<keyword evidence="3" id="KW-1185">Reference proteome</keyword>
<dbReference type="RefSeq" id="WP_094549088.1">
    <property type="nucleotide sequence ID" value="NZ_MQWB01000001.1"/>
</dbReference>
<organism evidence="2 3">
    <name type="scientific">Rubricoccus marinus</name>
    <dbReference type="NCBI Taxonomy" id="716817"/>
    <lineage>
        <taxon>Bacteria</taxon>
        <taxon>Pseudomonadati</taxon>
        <taxon>Rhodothermota</taxon>
        <taxon>Rhodothermia</taxon>
        <taxon>Rhodothermales</taxon>
        <taxon>Rubricoccaceae</taxon>
        <taxon>Rubricoccus</taxon>
    </lineage>
</organism>
<reference evidence="2 3" key="1">
    <citation type="submission" date="2016-11" db="EMBL/GenBank/DDBJ databases">
        <title>Study of marine rhodopsin-containing bacteria.</title>
        <authorList>
            <person name="Yoshizawa S."/>
            <person name="Kumagai Y."/>
            <person name="Kogure K."/>
        </authorList>
    </citation>
    <scope>NUCLEOTIDE SEQUENCE [LARGE SCALE GENOMIC DNA]</scope>
    <source>
        <strain evidence="2 3">SG-29</strain>
    </source>
</reference>
<feature type="transmembrane region" description="Helical" evidence="1">
    <location>
        <begin position="25"/>
        <end position="48"/>
    </location>
</feature>
<dbReference type="OrthoDB" id="9794683at2"/>
<accession>A0A259U0M2</accession>
<keyword evidence="1" id="KW-0472">Membrane</keyword>
<feature type="transmembrane region" description="Helical" evidence="1">
    <location>
        <begin position="159"/>
        <end position="176"/>
    </location>
</feature>
<keyword evidence="1" id="KW-0812">Transmembrane</keyword>
<name>A0A259U0M2_9BACT</name>
<dbReference type="Proteomes" id="UP000216446">
    <property type="component" value="Unassembled WGS sequence"/>
</dbReference>
<gene>
    <name evidence="2" type="ORF">BSZ36_11640</name>
</gene>
<dbReference type="FunCoup" id="A0A259U0M2">
    <property type="interactions" value="14"/>
</dbReference>
<dbReference type="Pfam" id="PF04307">
    <property type="entry name" value="YdjM"/>
    <property type="match status" value="1"/>
</dbReference>